<organism evidence="1 2">
    <name type="scientific">Choiromyces venosus 120613-1</name>
    <dbReference type="NCBI Taxonomy" id="1336337"/>
    <lineage>
        <taxon>Eukaryota</taxon>
        <taxon>Fungi</taxon>
        <taxon>Dikarya</taxon>
        <taxon>Ascomycota</taxon>
        <taxon>Pezizomycotina</taxon>
        <taxon>Pezizomycetes</taxon>
        <taxon>Pezizales</taxon>
        <taxon>Tuberaceae</taxon>
        <taxon>Choiromyces</taxon>
    </lineage>
</organism>
<keyword evidence="2" id="KW-1185">Reference proteome</keyword>
<dbReference type="AlphaFoldDB" id="A0A3N4K847"/>
<protein>
    <submittedName>
        <fullName evidence="1">Uncharacterized protein</fullName>
    </submittedName>
</protein>
<proteinExistence type="predicted"/>
<sequence>MITVPAVGEILAKRILASGHVDWAENIIVMRPEITTTLTTLEWPCNFGFKAKFDRVDERARDTIFVRYLRFEVALNSSSGKVKMDEANDLSQNLIPYYLTNAQKPGETRLVRMALGLLAQKIDLGYTEFGSDCKSDCQKWLFGQISYISLFETDTTSASGVLLDGCPQSGPGLHQPVLNLSKFIGNPDFLDIPYLKTISYYIHAISNTEFA</sequence>
<name>A0A3N4K847_9PEZI</name>
<dbReference type="EMBL" id="ML120353">
    <property type="protein sequence ID" value="RPB05529.1"/>
    <property type="molecule type" value="Genomic_DNA"/>
</dbReference>
<evidence type="ECO:0000313" key="1">
    <source>
        <dbReference type="EMBL" id="RPB05529.1"/>
    </source>
</evidence>
<evidence type="ECO:0000313" key="2">
    <source>
        <dbReference type="Proteomes" id="UP000276215"/>
    </source>
</evidence>
<accession>A0A3N4K847</accession>
<reference evidence="1 2" key="1">
    <citation type="journal article" date="2018" name="Nat. Ecol. Evol.">
        <title>Pezizomycetes genomes reveal the molecular basis of ectomycorrhizal truffle lifestyle.</title>
        <authorList>
            <person name="Murat C."/>
            <person name="Payen T."/>
            <person name="Noel B."/>
            <person name="Kuo A."/>
            <person name="Morin E."/>
            <person name="Chen J."/>
            <person name="Kohler A."/>
            <person name="Krizsan K."/>
            <person name="Balestrini R."/>
            <person name="Da Silva C."/>
            <person name="Montanini B."/>
            <person name="Hainaut M."/>
            <person name="Levati E."/>
            <person name="Barry K.W."/>
            <person name="Belfiori B."/>
            <person name="Cichocki N."/>
            <person name="Clum A."/>
            <person name="Dockter R.B."/>
            <person name="Fauchery L."/>
            <person name="Guy J."/>
            <person name="Iotti M."/>
            <person name="Le Tacon F."/>
            <person name="Lindquist E.A."/>
            <person name="Lipzen A."/>
            <person name="Malagnac F."/>
            <person name="Mello A."/>
            <person name="Molinier V."/>
            <person name="Miyauchi S."/>
            <person name="Poulain J."/>
            <person name="Riccioni C."/>
            <person name="Rubini A."/>
            <person name="Sitrit Y."/>
            <person name="Splivallo R."/>
            <person name="Traeger S."/>
            <person name="Wang M."/>
            <person name="Zifcakova L."/>
            <person name="Wipf D."/>
            <person name="Zambonelli A."/>
            <person name="Paolocci F."/>
            <person name="Nowrousian M."/>
            <person name="Ottonello S."/>
            <person name="Baldrian P."/>
            <person name="Spatafora J.W."/>
            <person name="Henrissat B."/>
            <person name="Nagy L.G."/>
            <person name="Aury J.M."/>
            <person name="Wincker P."/>
            <person name="Grigoriev I.V."/>
            <person name="Bonfante P."/>
            <person name="Martin F.M."/>
        </authorList>
    </citation>
    <scope>NUCLEOTIDE SEQUENCE [LARGE SCALE GENOMIC DNA]</scope>
    <source>
        <strain evidence="1 2">120613-1</strain>
    </source>
</reference>
<gene>
    <name evidence="1" type="ORF">L873DRAFT_1785702</name>
</gene>
<dbReference type="Proteomes" id="UP000276215">
    <property type="component" value="Unassembled WGS sequence"/>
</dbReference>